<protein>
    <submittedName>
        <fullName evidence="1">Uncharacterized protein</fullName>
    </submittedName>
</protein>
<gene>
    <name evidence="1" type="ORF">CRE_13908</name>
</gene>
<dbReference type="HOGENOM" id="CLU_2456921_0_0_1"/>
<dbReference type="EMBL" id="DS268429">
    <property type="protein sequence ID" value="EFO95798.1"/>
    <property type="molecule type" value="Genomic_DNA"/>
</dbReference>
<evidence type="ECO:0000313" key="2">
    <source>
        <dbReference type="Proteomes" id="UP000008281"/>
    </source>
</evidence>
<accession>E3M8N5</accession>
<evidence type="ECO:0000313" key="1">
    <source>
        <dbReference type="EMBL" id="EFO95798.1"/>
    </source>
</evidence>
<dbReference type="AlphaFoldDB" id="E3M8N5"/>
<dbReference type="eggNOG" id="KOG3126">
    <property type="taxonomic scope" value="Eukaryota"/>
</dbReference>
<dbReference type="OrthoDB" id="7827681at2759"/>
<name>E3M8N5_CAERE</name>
<dbReference type="Proteomes" id="UP000008281">
    <property type="component" value="Unassembled WGS sequence"/>
</dbReference>
<keyword evidence="2" id="KW-1185">Reference proteome</keyword>
<sequence length="89" mass="9678">MKCCFIPSDDRIQCFCPLIESERLGKTSVNIGYRKVGRNGVDYALVTKYSPCRDLAIRAKVNSSSQVAVAATHSLSTKDGTNDGMMESA</sequence>
<organism evidence="2">
    <name type="scientific">Caenorhabditis remanei</name>
    <name type="common">Caenorhabditis vulgaris</name>
    <dbReference type="NCBI Taxonomy" id="31234"/>
    <lineage>
        <taxon>Eukaryota</taxon>
        <taxon>Metazoa</taxon>
        <taxon>Ecdysozoa</taxon>
        <taxon>Nematoda</taxon>
        <taxon>Chromadorea</taxon>
        <taxon>Rhabditida</taxon>
        <taxon>Rhabditina</taxon>
        <taxon>Rhabditomorpha</taxon>
        <taxon>Rhabditoidea</taxon>
        <taxon>Rhabditidae</taxon>
        <taxon>Peloderinae</taxon>
        <taxon>Caenorhabditis</taxon>
    </lineage>
</organism>
<proteinExistence type="predicted"/>
<dbReference type="STRING" id="31234.E3M8N5"/>
<reference evidence="1" key="1">
    <citation type="submission" date="2007-07" db="EMBL/GenBank/DDBJ databases">
        <title>PCAP assembly of the Caenorhabditis remanei genome.</title>
        <authorList>
            <consortium name="The Caenorhabditis remanei Sequencing Consortium"/>
            <person name="Wilson R.K."/>
        </authorList>
    </citation>
    <scope>NUCLEOTIDE SEQUENCE [LARGE SCALE GENOMIC DNA]</scope>
    <source>
        <strain evidence="1">PB4641</strain>
    </source>
</reference>
<dbReference type="InParanoid" id="E3M8N5"/>